<keyword evidence="1" id="KW-0812">Transmembrane</keyword>
<keyword evidence="3" id="KW-1185">Reference proteome</keyword>
<name>A0A3M6TM43_POCDA</name>
<sequence>MTTWSIRAEKMMSNICHMMMSGSISGSKGGKWTSQLRTYFYTENGKIEVNRYSQQKCVEDLHRITNSEEIQYIGSYQCPLVENMKGHLIAYHQFLVIETTNWYWSIGKDSEKILLQRSKVKNRVEERKEGQARYTPVTMIVENEGRGSMRDLIKFICENELDKTYDLLRDNCQQFAERLFNQFKKPSQGTRSPNSTFPLILVGSFLIVLLIVAKYKQKF</sequence>
<reference evidence="2 3" key="1">
    <citation type="journal article" date="2018" name="Sci. Rep.">
        <title>Comparative analysis of the Pocillopora damicornis genome highlights role of immune system in coral evolution.</title>
        <authorList>
            <person name="Cunning R."/>
            <person name="Bay R.A."/>
            <person name="Gillette P."/>
            <person name="Baker A.C."/>
            <person name="Traylor-Knowles N."/>
        </authorList>
    </citation>
    <scope>NUCLEOTIDE SEQUENCE [LARGE SCALE GENOMIC DNA]</scope>
    <source>
        <strain evidence="2">RSMAS</strain>
        <tissue evidence="2">Whole animal</tissue>
    </source>
</reference>
<dbReference type="AlphaFoldDB" id="A0A3M6TM43"/>
<dbReference type="OrthoDB" id="5954249at2759"/>
<dbReference type="EMBL" id="RCHS01003369">
    <property type="protein sequence ID" value="RMX42430.1"/>
    <property type="molecule type" value="Genomic_DNA"/>
</dbReference>
<keyword evidence="1" id="KW-0472">Membrane</keyword>
<evidence type="ECO:0000313" key="2">
    <source>
        <dbReference type="EMBL" id="RMX42430.1"/>
    </source>
</evidence>
<evidence type="ECO:0000256" key="1">
    <source>
        <dbReference type="SAM" id="Phobius"/>
    </source>
</evidence>
<keyword evidence="1" id="KW-1133">Transmembrane helix</keyword>
<gene>
    <name evidence="2" type="ORF">pdam_00021733</name>
</gene>
<proteinExistence type="predicted"/>
<accession>A0A3M6TM43</accession>
<dbReference type="Proteomes" id="UP000275408">
    <property type="component" value="Unassembled WGS sequence"/>
</dbReference>
<feature type="transmembrane region" description="Helical" evidence="1">
    <location>
        <begin position="195"/>
        <end position="213"/>
    </location>
</feature>
<comment type="caution">
    <text evidence="2">The sequence shown here is derived from an EMBL/GenBank/DDBJ whole genome shotgun (WGS) entry which is preliminary data.</text>
</comment>
<protein>
    <submittedName>
        <fullName evidence="2">Uncharacterized protein</fullName>
    </submittedName>
</protein>
<organism evidence="2 3">
    <name type="scientific">Pocillopora damicornis</name>
    <name type="common">Cauliflower coral</name>
    <name type="synonym">Millepora damicornis</name>
    <dbReference type="NCBI Taxonomy" id="46731"/>
    <lineage>
        <taxon>Eukaryota</taxon>
        <taxon>Metazoa</taxon>
        <taxon>Cnidaria</taxon>
        <taxon>Anthozoa</taxon>
        <taxon>Hexacorallia</taxon>
        <taxon>Scleractinia</taxon>
        <taxon>Astrocoeniina</taxon>
        <taxon>Pocilloporidae</taxon>
        <taxon>Pocillopora</taxon>
    </lineage>
</organism>
<evidence type="ECO:0000313" key="3">
    <source>
        <dbReference type="Proteomes" id="UP000275408"/>
    </source>
</evidence>